<dbReference type="GO" id="GO:0003677">
    <property type="term" value="F:DNA binding"/>
    <property type="evidence" value="ECO:0007669"/>
    <property type="project" value="InterPro"/>
</dbReference>
<accession>I1DTQ9</accession>
<protein>
    <recommendedName>
        <fullName evidence="2">HTH cro/C1-type domain-containing protein</fullName>
    </recommendedName>
</protein>
<dbReference type="RefSeq" id="WP_008218236.1">
    <property type="nucleotide sequence ID" value="NZ_BAFK01000002.1"/>
</dbReference>
<dbReference type="InterPro" id="IPR001387">
    <property type="entry name" value="Cro/C1-type_HTH"/>
</dbReference>
<keyword evidence="4" id="KW-1185">Reference proteome</keyword>
<name>I1DTQ9_9GAMM</name>
<dbReference type="InterPro" id="IPR010982">
    <property type="entry name" value="Lambda_DNA-bd_dom_sf"/>
</dbReference>
<evidence type="ECO:0000259" key="2">
    <source>
        <dbReference type="PROSITE" id="PS50943"/>
    </source>
</evidence>
<feature type="region of interest" description="Disordered" evidence="1">
    <location>
        <begin position="94"/>
        <end position="121"/>
    </location>
</feature>
<dbReference type="STRING" id="562729.RNAN_0405"/>
<dbReference type="AlphaFoldDB" id="I1DTQ9"/>
<evidence type="ECO:0000313" key="3">
    <source>
        <dbReference type="EMBL" id="GAB57437.1"/>
    </source>
</evidence>
<dbReference type="Pfam" id="PF01381">
    <property type="entry name" value="HTH_3"/>
    <property type="match status" value="1"/>
</dbReference>
<dbReference type="Gene3D" id="1.10.260.40">
    <property type="entry name" value="lambda repressor-like DNA-binding domains"/>
    <property type="match status" value="1"/>
</dbReference>
<dbReference type="EMBL" id="BAFK01000002">
    <property type="protein sequence ID" value="GAB57437.1"/>
    <property type="molecule type" value="Genomic_DNA"/>
</dbReference>
<comment type="caution">
    <text evidence="3">The sequence shown here is derived from an EMBL/GenBank/DDBJ whole genome shotgun (WGS) entry which is preliminary data.</text>
</comment>
<organism evidence="3 4">
    <name type="scientific">Rheinheimera nanhaiensis E407-8</name>
    <dbReference type="NCBI Taxonomy" id="562729"/>
    <lineage>
        <taxon>Bacteria</taxon>
        <taxon>Pseudomonadati</taxon>
        <taxon>Pseudomonadota</taxon>
        <taxon>Gammaproteobacteria</taxon>
        <taxon>Chromatiales</taxon>
        <taxon>Chromatiaceae</taxon>
        <taxon>Rheinheimera</taxon>
    </lineage>
</organism>
<dbReference type="Proteomes" id="UP000004374">
    <property type="component" value="Unassembled WGS sequence"/>
</dbReference>
<dbReference type="SUPFAM" id="SSF47413">
    <property type="entry name" value="lambda repressor-like DNA-binding domains"/>
    <property type="match status" value="1"/>
</dbReference>
<evidence type="ECO:0000256" key="1">
    <source>
        <dbReference type="SAM" id="MobiDB-lite"/>
    </source>
</evidence>
<proteinExistence type="predicted"/>
<reference evidence="3 4" key="1">
    <citation type="journal article" date="2012" name="J. Bacteriol.">
        <title>Genome Sequence of the Protease-Producing Bacterium Rheinheimera nanhaiensis E407-8T, Isolated from Deep-Sea Sediment of the South China Sea.</title>
        <authorList>
            <person name="Zhang X.-Y."/>
            <person name="Zhang Y.-J."/>
            <person name="Qin Q.-L."/>
            <person name="Xie B.-B."/>
            <person name="Chen X.-L."/>
            <person name="Zhou B.-C."/>
            <person name="Zhang Y.-Z."/>
        </authorList>
    </citation>
    <scope>NUCLEOTIDE SEQUENCE [LARGE SCALE GENOMIC DNA]</scope>
    <source>
        <strain evidence="3 4">E407-8</strain>
    </source>
</reference>
<dbReference type="CDD" id="cd00093">
    <property type="entry name" value="HTH_XRE"/>
    <property type="match status" value="1"/>
</dbReference>
<gene>
    <name evidence="3" type="ORF">RNAN_0405</name>
</gene>
<dbReference type="PROSITE" id="PS50943">
    <property type="entry name" value="HTH_CROC1"/>
    <property type="match status" value="1"/>
</dbReference>
<feature type="compositionally biased region" description="Polar residues" evidence="1">
    <location>
        <begin position="94"/>
        <end position="106"/>
    </location>
</feature>
<evidence type="ECO:0000313" key="4">
    <source>
        <dbReference type="Proteomes" id="UP000004374"/>
    </source>
</evidence>
<dbReference type="SMART" id="SM00530">
    <property type="entry name" value="HTH_XRE"/>
    <property type="match status" value="1"/>
</dbReference>
<sequence length="121" mass="13705">MFLIDAKAIYITTNMVSILQQIKQRRLTLGLKQNDMLLRVGVSRQQYQRLEAKGNPRLNTLELIAQGLNSELLLIPREKLSAVMDVLEQEPSLQQSAKSAMENAQKSLADDPWQDLLGDNQ</sequence>
<feature type="domain" description="HTH cro/C1-type" evidence="2">
    <location>
        <begin position="22"/>
        <end position="75"/>
    </location>
</feature>